<proteinExistence type="predicted"/>
<dbReference type="RefSeq" id="WP_002900035.1">
    <property type="nucleotide sequence ID" value="NZ_CBCSBD010000001.1"/>
</dbReference>
<dbReference type="Proteomes" id="UP000280406">
    <property type="component" value="Unassembled WGS sequence"/>
</dbReference>
<dbReference type="EMBL" id="RJND01000001">
    <property type="protein sequence ID" value="RSI54022.1"/>
    <property type="molecule type" value="Genomic_DNA"/>
</dbReference>
<dbReference type="Proteomes" id="UP000277597">
    <property type="component" value="Unassembled WGS sequence"/>
</dbReference>
<comment type="caution">
    <text evidence="1">The sequence shown here is derived from an EMBL/GenBank/DDBJ whole genome shotgun (WGS) entry which is preliminary data.</text>
</comment>
<protein>
    <submittedName>
        <fullName evidence="1">Uncharacterized protein</fullName>
    </submittedName>
</protein>
<dbReference type="GeneID" id="48425851"/>
<evidence type="ECO:0000313" key="4">
    <source>
        <dbReference type="Proteomes" id="UP000280406"/>
    </source>
</evidence>
<gene>
    <name evidence="2" type="ORF">D8869_00560</name>
    <name evidence="1" type="ORF">EII39_08195</name>
</gene>
<dbReference type="AlphaFoldDB" id="A0A3P1S311"/>
<reference evidence="2 4" key="2">
    <citation type="submission" date="2018-11" db="EMBL/GenBank/DDBJ databases">
        <title>Species Designations Belie Phenotypic and Genotypic Heterogeneity in Oral Streptococci.</title>
        <authorList>
            <person name="Velsko I."/>
        </authorList>
    </citation>
    <scope>NUCLEOTIDE SEQUENCE [LARGE SCALE GENOMIC DNA]</scope>
    <source>
        <strain evidence="2 4">BCC37</strain>
    </source>
</reference>
<evidence type="ECO:0000313" key="1">
    <source>
        <dbReference type="EMBL" id="RRC91648.1"/>
    </source>
</evidence>
<accession>A0A3P1S311</accession>
<name>A0A3P1S311_STRSA</name>
<evidence type="ECO:0000313" key="2">
    <source>
        <dbReference type="EMBL" id="RSI54022.1"/>
    </source>
</evidence>
<reference evidence="1 3" key="1">
    <citation type="submission" date="2018-11" db="EMBL/GenBank/DDBJ databases">
        <title>Genomes From Bacteria Associated with the Canine Oral Cavity: a Test Case for Automated Genome-Based Taxonomic Assignment.</title>
        <authorList>
            <person name="Coil D.A."/>
            <person name="Jospin G."/>
            <person name="Darling A.E."/>
            <person name="Wallis C."/>
            <person name="Davis I.J."/>
            <person name="Harris S."/>
            <person name="Eisen J.A."/>
            <person name="Holcombe L.J."/>
            <person name="O'Flynn C."/>
        </authorList>
    </citation>
    <scope>NUCLEOTIDE SEQUENCE [LARGE SCALE GENOMIC DNA]</scope>
    <source>
        <strain evidence="1 3">OH953</strain>
    </source>
</reference>
<sequence length="452" mass="50071">MALTDEEIQQVMAKRKEIIEQNEDTVFYIGTNENRKYYTIIEIKNETTQGIAFVPSDSEGKNLDYTQTSVVYLGTQVGLETVWVTPTDPILVPNESTRNAIKAREALSPQYNDMELFYKNAAEEVAKHNGTITNLSAYSQSGVPGVKIGAKYKVPQITTFVDWGGIGALNSGVFTKSELEYINSHTHSYSDSGKDLTSLDGGGGKIVYGKVFTAEGTHGINSPWGDHAPEFFHLKGNRLDIDWYYKKNMFATGMSEAQVRKIAKVKAQKAKETNLLDWGTWFDSTDPEVYVKEYLEKYGPFEPEPVDKVKLNNKTIMELHKKMGSVSGSKLISLREELVATVADNARLQGSLYQSEVDQKLAQAKESAENHISEVHEAAYQMAKSLSSSEVETLLSEFTLETCWDAGLETGTLEQSASYARKLSEIAEVLEAASGKIVALDKEQAALFGLSK</sequence>
<evidence type="ECO:0000313" key="3">
    <source>
        <dbReference type="Proteomes" id="UP000277597"/>
    </source>
</evidence>
<organism evidence="1 3">
    <name type="scientific">Streptococcus sanguinis</name>
    <dbReference type="NCBI Taxonomy" id="1305"/>
    <lineage>
        <taxon>Bacteria</taxon>
        <taxon>Bacillati</taxon>
        <taxon>Bacillota</taxon>
        <taxon>Bacilli</taxon>
        <taxon>Lactobacillales</taxon>
        <taxon>Streptococcaceae</taxon>
        <taxon>Streptococcus</taxon>
    </lineage>
</organism>
<dbReference type="EMBL" id="RQZI01000008">
    <property type="protein sequence ID" value="RRC91648.1"/>
    <property type="molecule type" value="Genomic_DNA"/>
</dbReference>